<dbReference type="SUPFAM" id="SSF52091">
    <property type="entry name" value="SpoIIaa-like"/>
    <property type="match status" value="1"/>
</dbReference>
<name>A0A3B1BKD9_9ZZZZ</name>
<dbReference type="InterPro" id="IPR036513">
    <property type="entry name" value="STAS_dom_sf"/>
</dbReference>
<dbReference type="AlphaFoldDB" id="A0A3B1BKD9"/>
<gene>
    <name evidence="1" type="ORF">MNBD_GAMMA26-2117</name>
</gene>
<accession>A0A3B1BKD9</accession>
<dbReference type="EMBL" id="UOFX01000002">
    <property type="protein sequence ID" value="VAX05217.1"/>
    <property type="molecule type" value="Genomic_DNA"/>
</dbReference>
<proteinExistence type="predicted"/>
<evidence type="ECO:0000313" key="1">
    <source>
        <dbReference type="EMBL" id="VAX05217.1"/>
    </source>
</evidence>
<feature type="non-terminal residue" evidence="1">
    <location>
        <position position="1"/>
    </location>
</feature>
<organism evidence="1">
    <name type="scientific">hydrothermal vent metagenome</name>
    <dbReference type="NCBI Taxonomy" id="652676"/>
    <lineage>
        <taxon>unclassified sequences</taxon>
        <taxon>metagenomes</taxon>
        <taxon>ecological metagenomes</taxon>
    </lineage>
</organism>
<sequence>FVTDSPIGIFAEHIGSHFINAEVKKFSFSEFDKSVKWITGDSNNS</sequence>
<protein>
    <submittedName>
        <fullName evidence="1">Uncharacterized protein</fullName>
    </submittedName>
</protein>
<reference evidence="1" key="1">
    <citation type="submission" date="2018-06" db="EMBL/GenBank/DDBJ databases">
        <authorList>
            <person name="Zhirakovskaya E."/>
        </authorList>
    </citation>
    <scope>NUCLEOTIDE SEQUENCE</scope>
</reference>